<dbReference type="EMBL" id="FPBV01000023">
    <property type="protein sequence ID" value="SFV03874.1"/>
    <property type="molecule type" value="Genomic_DNA"/>
</dbReference>
<feature type="transmembrane region" description="Helical" evidence="1">
    <location>
        <begin position="135"/>
        <end position="153"/>
    </location>
</feature>
<protein>
    <recommendedName>
        <fullName evidence="4">TrbL/VirB6 plasmid conjugal transfer protein</fullName>
    </recommendedName>
</protein>
<dbReference type="Pfam" id="PF19597">
    <property type="entry name" value="TrbL_4"/>
    <property type="match status" value="1"/>
</dbReference>
<feature type="transmembrane region" description="Helical" evidence="1">
    <location>
        <begin position="93"/>
        <end position="115"/>
    </location>
</feature>
<name>A0A1I7L2X6_9BACL</name>
<keyword evidence="1" id="KW-0812">Transmembrane</keyword>
<dbReference type="RefSeq" id="WP_074955615.1">
    <property type="nucleotide sequence ID" value="NZ_FPBV01000023.1"/>
</dbReference>
<evidence type="ECO:0000313" key="2">
    <source>
        <dbReference type="EMBL" id="SFV03874.1"/>
    </source>
</evidence>
<dbReference type="STRING" id="392015.SAMN05421543_12353"/>
<feature type="transmembrane region" description="Helical" evidence="1">
    <location>
        <begin position="187"/>
        <end position="204"/>
    </location>
</feature>
<evidence type="ECO:0000256" key="1">
    <source>
        <dbReference type="SAM" id="Phobius"/>
    </source>
</evidence>
<organism evidence="2 3">
    <name type="scientific">Alicyclobacillus macrosporangiidus</name>
    <dbReference type="NCBI Taxonomy" id="392015"/>
    <lineage>
        <taxon>Bacteria</taxon>
        <taxon>Bacillati</taxon>
        <taxon>Bacillota</taxon>
        <taxon>Bacilli</taxon>
        <taxon>Bacillales</taxon>
        <taxon>Alicyclobacillaceae</taxon>
        <taxon>Alicyclobacillus</taxon>
    </lineage>
</organism>
<dbReference type="OrthoDB" id="2931081at2"/>
<accession>A0A1I7L2X6</accession>
<dbReference type="InterPro" id="IPR046084">
    <property type="entry name" value="TrbL_4"/>
</dbReference>
<keyword evidence="3" id="KW-1185">Reference proteome</keyword>
<keyword evidence="1" id="KW-0472">Membrane</keyword>
<dbReference type="AlphaFoldDB" id="A0A1I7L2X6"/>
<gene>
    <name evidence="2" type="ORF">SAMN05421543_12353</name>
</gene>
<feature type="transmembrane region" description="Helical" evidence="1">
    <location>
        <begin position="216"/>
        <end position="236"/>
    </location>
</feature>
<dbReference type="Proteomes" id="UP000183508">
    <property type="component" value="Unassembled WGS sequence"/>
</dbReference>
<feature type="transmembrane region" description="Helical" evidence="1">
    <location>
        <begin position="160"/>
        <end position="181"/>
    </location>
</feature>
<evidence type="ECO:0008006" key="4">
    <source>
        <dbReference type="Google" id="ProtNLM"/>
    </source>
</evidence>
<sequence>MSWLAQQFTNMITTFLDNVINDLLKFIMSILNELLVNPIQMNALPGFDAIIAWIQYLCSLALAFVLVKELFLNQLEELGDSAVSPLVILKNTLIAAVLIWLSPMLITDVLIPITLELIDIVNATIGSTPNLTVDLSSGLAIGTSGVSAVLLRIAPEIGPWSGLLVTAIILLAVLIIGVQAGLRWAELYFLALVGPILALSKASFSNSWNLWLRETVATTLSQIVQYFGCVMALTVLAHPDFMDRANGLPIEAALKILMIIGFLIFAIAGPRTLRGIISAGNQTGLRAVGSIIQTAAKGVKLGV</sequence>
<reference evidence="3" key="1">
    <citation type="submission" date="2016-10" db="EMBL/GenBank/DDBJ databases">
        <authorList>
            <person name="Varghese N."/>
        </authorList>
    </citation>
    <scope>NUCLEOTIDE SEQUENCE [LARGE SCALE GENOMIC DNA]</scope>
    <source>
        <strain evidence="3">DSM 17980</strain>
    </source>
</reference>
<feature type="transmembrane region" description="Helical" evidence="1">
    <location>
        <begin position="248"/>
        <end position="268"/>
    </location>
</feature>
<evidence type="ECO:0000313" key="3">
    <source>
        <dbReference type="Proteomes" id="UP000183508"/>
    </source>
</evidence>
<feature type="transmembrane region" description="Helical" evidence="1">
    <location>
        <begin position="50"/>
        <end position="72"/>
    </location>
</feature>
<proteinExistence type="predicted"/>
<keyword evidence="1" id="KW-1133">Transmembrane helix</keyword>